<feature type="transmembrane region" description="Helical" evidence="1">
    <location>
        <begin position="108"/>
        <end position="126"/>
    </location>
</feature>
<proteinExistence type="predicted"/>
<dbReference type="InParanoid" id="G0QYZ0"/>
<organism evidence="2 3">
    <name type="scientific">Ichthyophthirius multifiliis</name>
    <name type="common">White spot disease agent</name>
    <name type="synonym">Ich</name>
    <dbReference type="NCBI Taxonomy" id="5932"/>
    <lineage>
        <taxon>Eukaryota</taxon>
        <taxon>Sar</taxon>
        <taxon>Alveolata</taxon>
        <taxon>Ciliophora</taxon>
        <taxon>Intramacronucleata</taxon>
        <taxon>Oligohymenophorea</taxon>
        <taxon>Hymenostomatida</taxon>
        <taxon>Ophryoglenina</taxon>
        <taxon>Ichthyophthirius</taxon>
    </lineage>
</organism>
<evidence type="ECO:0000313" key="3">
    <source>
        <dbReference type="Proteomes" id="UP000008983"/>
    </source>
</evidence>
<gene>
    <name evidence="2" type="ORF">IMG5_153330</name>
</gene>
<keyword evidence="3" id="KW-1185">Reference proteome</keyword>
<feature type="transmembrane region" description="Helical" evidence="1">
    <location>
        <begin position="66"/>
        <end position="87"/>
    </location>
</feature>
<accession>G0QYZ0</accession>
<dbReference type="AlphaFoldDB" id="G0QYZ0"/>
<keyword evidence="1" id="KW-0472">Membrane</keyword>
<dbReference type="EMBL" id="GL984132">
    <property type="protein sequence ID" value="EGR29561.1"/>
    <property type="molecule type" value="Genomic_DNA"/>
</dbReference>
<dbReference type="GeneID" id="14905660"/>
<dbReference type="eggNOG" id="ENOG502SXK4">
    <property type="taxonomic scope" value="Eukaryota"/>
</dbReference>
<dbReference type="Proteomes" id="UP000008983">
    <property type="component" value="Unassembled WGS sequence"/>
</dbReference>
<protein>
    <recommendedName>
        <fullName evidence="4">Transmembrane protein</fullName>
    </recommendedName>
</protein>
<reference evidence="2 3" key="1">
    <citation type="submission" date="2011-07" db="EMBL/GenBank/DDBJ databases">
        <authorList>
            <person name="Coyne R."/>
            <person name="Brami D."/>
            <person name="Johnson J."/>
            <person name="Hostetler J."/>
            <person name="Hannick L."/>
            <person name="Clark T."/>
            <person name="Cassidy-Hanley D."/>
            <person name="Inman J."/>
        </authorList>
    </citation>
    <scope>NUCLEOTIDE SEQUENCE [LARGE SCALE GENOMIC DNA]</scope>
    <source>
        <strain evidence="2 3">G5</strain>
    </source>
</reference>
<dbReference type="STRING" id="857967.G0QYZ0"/>
<keyword evidence="1" id="KW-1133">Transmembrane helix</keyword>
<keyword evidence="1" id="KW-0812">Transmembrane</keyword>
<dbReference type="OMA" id="MFTHIAS"/>
<feature type="transmembrane region" description="Helical" evidence="1">
    <location>
        <begin position="146"/>
        <end position="170"/>
    </location>
</feature>
<dbReference type="OrthoDB" id="10488821at2759"/>
<evidence type="ECO:0008006" key="4">
    <source>
        <dbReference type="Google" id="ProtNLM"/>
    </source>
</evidence>
<sequence length="229" mass="25761">MTQNAVEQEDIHHQGVIGAPVINGVHTIHLPKNSSLAAKIWATRDMFYEHHWEVKNTLVAGLKGGLFGLGVAAYISISYKSIPSIVLKKMLRYINLNTFGHAHLLKELYLPYGLTGFGIGSLYYTYNAILRPGPSLPYEIFSNAFFGQFLFAVCFNPAAHHIGFIGGLFFGMGKFYFMNSNNSAWRSTNGFYSHIGDLSDEQRRRQQYQDYFAGMVGYNDIRGQSLIDL</sequence>
<evidence type="ECO:0000256" key="1">
    <source>
        <dbReference type="SAM" id="Phobius"/>
    </source>
</evidence>
<dbReference type="RefSeq" id="XP_004030797.1">
    <property type="nucleotide sequence ID" value="XM_004030749.1"/>
</dbReference>
<evidence type="ECO:0000313" key="2">
    <source>
        <dbReference type="EMBL" id="EGR29561.1"/>
    </source>
</evidence>
<name>G0QYZ0_ICHMU</name>